<keyword evidence="4 6" id="KW-0808">Transferase</keyword>
<evidence type="ECO:0000313" key="8">
    <source>
        <dbReference type="Proteomes" id="UP000504609"/>
    </source>
</evidence>
<dbReference type="SUPFAM" id="SSF53756">
    <property type="entry name" value="UDP-Glycosyltransferase/glycogen phosphorylase"/>
    <property type="match status" value="1"/>
</dbReference>
<dbReference type="GO" id="GO:0080044">
    <property type="term" value="F:quercetin 7-O-glucosyltransferase activity"/>
    <property type="evidence" value="ECO:0007669"/>
    <property type="project" value="TreeGrafter"/>
</dbReference>
<dbReference type="InterPro" id="IPR035595">
    <property type="entry name" value="UDP_glycos_trans_CS"/>
</dbReference>
<evidence type="ECO:0000256" key="5">
    <source>
        <dbReference type="ARBA" id="ARBA00050692"/>
    </source>
</evidence>
<sequence>MGSFSLYKCNPSIIPPSNMTSMDSLPHVFLVSFPGQGHINPMLRLGKKLAATGLLVTFSTTANAGHRMKNAGSISDDPTPLGNGFLRFEFFDDGLTDTSPAISFDQYMPQLRRLGEISLLQILKNQTKENRTVACVIGNPFVPWVCDVADHLGISSAVLWVQSLAVLSIYYHHFHGSVPFPSETQPNLDVQLPCLPLLKYDEIPSFLLPNDIYHTIGKTILDQFSNLSNPFCILIDTFEELEAEIVEYMSKIFPIKTVGPLFKNCNEIKTSISGDCSRIDECMEWLDSKPKGSVVYVSFGSVVYLKQEQVDEIAYGLLNSGFCFLWVLKPPASNLEVKHHVLPKEFMEEAGERGKVVQWSPQERVLSHPSVACFMTHCGWNSSVEAISSGVPVVAFPQWGDQLTNAKFLVDVFGVGLRLSRGVGEDRVIKRDEIEKCLREAMEGPKAVEIKQKAVERQMAAEKAVAEGGFSDRNFKHFIDEIRKRSIGCGERFHVTCPSTT</sequence>
<evidence type="ECO:0000313" key="9">
    <source>
        <dbReference type="RefSeq" id="XP_022952778.1"/>
    </source>
</evidence>
<reference evidence="9" key="1">
    <citation type="submission" date="2025-08" db="UniProtKB">
        <authorList>
            <consortium name="RefSeq"/>
        </authorList>
    </citation>
    <scope>IDENTIFICATION</scope>
    <source>
        <tissue evidence="9">Young leaves</tissue>
    </source>
</reference>
<comment type="catalytic activity">
    <reaction evidence="5">
        <text>mogrol + UDP-alpha-D-glucose = mogroside IE + UDP + H(+)</text>
        <dbReference type="Rhea" id="RHEA:52044"/>
        <dbReference type="ChEBI" id="CHEBI:15378"/>
        <dbReference type="ChEBI" id="CHEBI:58223"/>
        <dbReference type="ChEBI" id="CHEBI:58885"/>
        <dbReference type="ChEBI" id="CHEBI:138974"/>
        <dbReference type="ChEBI" id="CHEBI:138975"/>
        <dbReference type="EC" id="2.4.1.350"/>
    </reaction>
    <physiologicalReaction direction="left-to-right" evidence="5">
        <dbReference type="Rhea" id="RHEA:52045"/>
    </physiologicalReaction>
</comment>
<dbReference type="EC" id="2.4.1.-" evidence="7"/>
<organism evidence="8 9">
    <name type="scientific">Cucurbita moschata</name>
    <name type="common">Winter crookneck squash</name>
    <name type="synonym">Cucurbita pepo var. moschata</name>
    <dbReference type="NCBI Taxonomy" id="3662"/>
    <lineage>
        <taxon>Eukaryota</taxon>
        <taxon>Viridiplantae</taxon>
        <taxon>Streptophyta</taxon>
        <taxon>Embryophyta</taxon>
        <taxon>Tracheophyta</taxon>
        <taxon>Spermatophyta</taxon>
        <taxon>Magnoliopsida</taxon>
        <taxon>eudicotyledons</taxon>
        <taxon>Gunneridae</taxon>
        <taxon>Pentapetalae</taxon>
        <taxon>rosids</taxon>
        <taxon>fabids</taxon>
        <taxon>Cucurbitales</taxon>
        <taxon>Cucurbitaceae</taxon>
        <taxon>Cucurbiteae</taxon>
        <taxon>Cucurbita</taxon>
    </lineage>
</organism>
<dbReference type="KEGG" id="cmos:111455372"/>
<dbReference type="SMR" id="A0A6J1GLJ3"/>
<name>A0A6J1GLJ3_CUCMO</name>
<keyword evidence="8" id="KW-1185">Reference proteome</keyword>
<proteinExistence type="inferred from homology"/>
<accession>A0A6J1GLJ3</accession>
<evidence type="ECO:0000256" key="1">
    <source>
        <dbReference type="ARBA" id="ARBA00004721"/>
    </source>
</evidence>
<dbReference type="FunFam" id="3.40.50.2000:FF:000019">
    <property type="entry name" value="Glycosyltransferase"/>
    <property type="match status" value="1"/>
</dbReference>
<comment type="pathway">
    <text evidence="1">Secondary metabolite biosynthesis; terpenoid biosynthesis.</text>
</comment>
<evidence type="ECO:0000256" key="7">
    <source>
        <dbReference type="RuleBase" id="RU362057"/>
    </source>
</evidence>
<evidence type="ECO:0000256" key="2">
    <source>
        <dbReference type="ARBA" id="ARBA00009995"/>
    </source>
</evidence>
<evidence type="ECO:0000256" key="4">
    <source>
        <dbReference type="ARBA" id="ARBA00022679"/>
    </source>
</evidence>
<evidence type="ECO:0000256" key="6">
    <source>
        <dbReference type="RuleBase" id="RU003718"/>
    </source>
</evidence>
<dbReference type="FunFam" id="3.40.50.2000:FF:000101">
    <property type="entry name" value="Glycosyltransferase"/>
    <property type="match status" value="1"/>
</dbReference>
<dbReference type="AlphaFoldDB" id="A0A6J1GLJ3"/>
<dbReference type="Pfam" id="PF00201">
    <property type="entry name" value="UDPGT"/>
    <property type="match status" value="1"/>
</dbReference>
<keyword evidence="3 6" id="KW-0328">Glycosyltransferase</keyword>
<dbReference type="PROSITE" id="PS00375">
    <property type="entry name" value="UDPGT"/>
    <property type="match status" value="1"/>
</dbReference>
<protein>
    <recommendedName>
        <fullName evidence="7">Glycosyltransferase</fullName>
        <ecNumber evidence="7">2.4.1.-</ecNumber>
    </recommendedName>
</protein>
<dbReference type="CDD" id="cd03784">
    <property type="entry name" value="GT1_Gtf-like"/>
    <property type="match status" value="1"/>
</dbReference>
<dbReference type="RefSeq" id="XP_022952778.1">
    <property type="nucleotide sequence ID" value="XM_023097010.1"/>
</dbReference>
<dbReference type="PANTHER" id="PTHR11926:SF986">
    <property type="entry name" value="UDP-GLYCOSYLTRANSFERASE 84A1"/>
    <property type="match status" value="1"/>
</dbReference>
<comment type="similarity">
    <text evidence="2 6">Belongs to the UDP-glycosyltransferase family.</text>
</comment>
<dbReference type="GeneID" id="111455372"/>
<dbReference type="PANTHER" id="PTHR11926">
    <property type="entry name" value="GLUCOSYL/GLUCURONOSYL TRANSFERASES"/>
    <property type="match status" value="1"/>
</dbReference>
<gene>
    <name evidence="9" type="primary">LOC111455372</name>
</gene>
<dbReference type="InterPro" id="IPR002213">
    <property type="entry name" value="UDP_glucos_trans"/>
</dbReference>
<dbReference type="GO" id="GO:0080043">
    <property type="term" value="F:quercetin 3-O-glucosyltransferase activity"/>
    <property type="evidence" value="ECO:0007669"/>
    <property type="project" value="TreeGrafter"/>
</dbReference>
<dbReference type="Proteomes" id="UP000504609">
    <property type="component" value="Unplaced"/>
</dbReference>
<evidence type="ECO:0000256" key="3">
    <source>
        <dbReference type="ARBA" id="ARBA00022676"/>
    </source>
</evidence>
<dbReference type="Gene3D" id="3.40.50.2000">
    <property type="entry name" value="Glycogen Phosphorylase B"/>
    <property type="match status" value="2"/>
</dbReference>